<feature type="region of interest" description="Disordered" evidence="1">
    <location>
        <begin position="287"/>
        <end position="308"/>
    </location>
</feature>
<dbReference type="Gene3D" id="3.40.50.150">
    <property type="entry name" value="Vaccinia Virus protein VP39"/>
    <property type="match status" value="1"/>
</dbReference>
<dbReference type="OrthoDB" id="416496at2759"/>
<gene>
    <name evidence="3" type="ORF">DFA_08652</name>
</gene>
<dbReference type="Proteomes" id="UP000007797">
    <property type="component" value="Unassembled WGS sequence"/>
</dbReference>
<dbReference type="AlphaFoldDB" id="F4Q3J8"/>
<dbReference type="InterPro" id="IPR000241">
    <property type="entry name" value="RlmKL-like_Mtase"/>
</dbReference>
<dbReference type="Pfam" id="PF01170">
    <property type="entry name" value="UPF0020"/>
    <property type="match status" value="1"/>
</dbReference>
<dbReference type="EMBL" id="GL883021">
    <property type="protein sequence ID" value="EGG17656.1"/>
    <property type="molecule type" value="Genomic_DNA"/>
</dbReference>
<dbReference type="GO" id="GO:0016423">
    <property type="term" value="F:tRNA (guanine) methyltransferase activity"/>
    <property type="evidence" value="ECO:0007669"/>
    <property type="project" value="TreeGrafter"/>
</dbReference>
<name>F4Q3J8_CACFS</name>
<dbReference type="GO" id="GO:0030488">
    <property type="term" value="P:tRNA methylation"/>
    <property type="evidence" value="ECO:0007669"/>
    <property type="project" value="TreeGrafter"/>
</dbReference>
<dbReference type="PANTHER" id="PTHR14911">
    <property type="entry name" value="THUMP DOMAIN-CONTAINING"/>
    <property type="match status" value="1"/>
</dbReference>
<proteinExistence type="predicted"/>
<dbReference type="PANTHER" id="PTHR14911:SF13">
    <property type="entry name" value="TRNA (GUANINE(6)-N2)-METHYLTRANSFERASE THUMP3"/>
    <property type="match status" value="1"/>
</dbReference>
<accession>F4Q3J8</accession>
<keyword evidence="3" id="KW-0489">Methyltransferase</keyword>
<dbReference type="Gene3D" id="3.30.2130.30">
    <property type="match status" value="1"/>
</dbReference>
<keyword evidence="4" id="KW-1185">Reference proteome</keyword>
<evidence type="ECO:0000259" key="2">
    <source>
        <dbReference type="Pfam" id="PF01170"/>
    </source>
</evidence>
<keyword evidence="3" id="KW-0808">Transferase</keyword>
<evidence type="ECO:0000313" key="3">
    <source>
        <dbReference type="EMBL" id="EGG17656.1"/>
    </source>
</evidence>
<dbReference type="CDD" id="cd11715">
    <property type="entry name" value="THUMP_AdoMetMT"/>
    <property type="match status" value="1"/>
</dbReference>
<dbReference type="SUPFAM" id="SSF53335">
    <property type="entry name" value="S-adenosyl-L-methionine-dependent methyltransferases"/>
    <property type="match status" value="1"/>
</dbReference>
<dbReference type="RefSeq" id="XP_004356140.1">
    <property type="nucleotide sequence ID" value="XM_004356087.1"/>
</dbReference>
<dbReference type="GeneID" id="14869079"/>
<dbReference type="InterPro" id="IPR029063">
    <property type="entry name" value="SAM-dependent_MTases_sf"/>
</dbReference>
<dbReference type="OMA" id="NFEWERI"/>
<protein>
    <submittedName>
        <fullName evidence="3">RNA methylase domain-containing protein</fullName>
    </submittedName>
</protein>
<dbReference type="KEGG" id="dfa:DFA_08652"/>
<feature type="domain" description="Ribosomal RNA large subunit methyltransferase K/L-like methyltransferase" evidence="2">
    <location>
        <begin position="208"/>
        <end position="346"/>
    </location>
</feature>
<evidence type="ECO:0000313" key="4">
    <source>
        <dbReference type="Proteomes" id="UP000007797"/>
    </source>
</evidence>
<reference evidence="4" key="1">
    <citation type="journal article" date="2011" name="Genome Res.">
        <title>Phylogeny-wide analysis of social amoeba genomes highlights ancient origins for complex intercellular communication.</title>
        <authorList>
            <person name="Heidel A.J."/>
            <person name="Lawal H.M."/>
            <person name="Felder M."/>
            <person name="Schilde C."/>
            <person name="Helps N.R."/>
            <person name="Tunggal B."/>
            <person name="Rivero F."/>
            <person name="John U."/>
            <person name="Schleicher M."/>
            <person name="Eichinger L."/>
            <person name="Platzer M."/>
            <person name="Noegel A.A."/>
            <person name="Schaap P."/>
            <person name="Gloeckner G."/>
        </authorList>
    </citation>
    <scope>NUCLEOTIDE SEQUENCE [LARGE SCALE GENOMIC DNA]</scope>
    <source>
        <strain evidence="4">SH3</strain>
    </source>
</reference>
<evidence type="ECO:0000256" key="1">
    <source>
        <dbReference type="SAM" id="MobiDB-lite"/>
    </source>
</evidence>
<dbReference type="GO" id="GO:0043527">
    <property type="term" value="C:tRNA methyltransferase complex"/>
    <property type="evidence" value="ECO:0007669"/>
    <property type="project" value="UniProtKB-ARBA"/>
</dbReference>
<dbReference type="STRING" id="1054147.F4Q3J8"/>
<sequence>MKVKNSNSRLLNLYLAITPSFEHLLVKEVETILKRKCFNPPTTSSPRPTIAVEGNGGVQCNHMTSEHLWAISNHSRLTESIRSRLTPVDGVKCSNFSYLGSALKDINWKNYFKLHNHTTPPVSVSSTKSTLYHTGAVQERLLDHFKKNVLMIKSFKDINSDTSSSSTPIITNEEHSRIYVRMHDNVMQISVDASGGEDMLYKRTPNKYVTDAPIRETLAAALLHLIEYNPKETVLWDPFAGSGTFLHEALGITHQGLCLENRHFAFMNWPIHRSERYSNYLTKLTTTTNQDNKDDSNNTNNNNNNIEIDFPTVSTNTLKKSKTFIIGSDIDPKATLANKHNLNQLGYRYSLLNEYSSPSSSSPSSPIIVETGDFSEIIKKIRDNIYDKSLTTKKITILTNLPYGGRIMQSMPKQQQKEASPFIISNSLKETFKSFSKMIQDNADIIENVYVLNGHPSFKDLTSDLEWTCIQSFTNGGLNVQLLKLKK</sequence>
<organism evidence="3 4">
    <name type="scientific">Cavenderia fasciculata</name>
    <name type="common">Slime mold</name>
    <name type="synonym">Dictyostelium fasciculatum</name>
    <dbReference type="NCBI Taxonomy" id="261658"/>
    <lineage>
        <taxon>Eukaryota</taxon>
        <taxon>Amoebozoa</taxon>
        <taxon>Evosea</taxon>
        <taxon>Eumycetozoa</taxon>
        <taxon>Dictyostelia</taxon>
        <taxon>Acytosteliales</taxon>
        <taxon>Cavenderiaceae</taxon>
        <taxon>Cavenderia</taxon>
    </lineage>
</organism>